<dbReference type="OrthoDB" id="3238794at2759"/>
<reference evidence="3" key="1">
    <citation type="journal article" date="2021" name="Nat. Commun.">
        <title>Genetic determinants of endophytism in the Arabidopsis root mycobiome.</title>
        <authorList>
            <person name="Mesny F."/>
            <person name="Miyauchi S."/>
            <person name="Thiergart T."/>
            <person name="Pickel B."/>
            <person name="Atanasova L."/>
            <person name="Karlsson M."/>
            <person name="Huettel B."/>
            <person name="Barry K.W."/>
            <person name="Haridas S."/>
            <person name="Chen C."/>
            <person name="Bauer D."/>
            <person name="Andreopoulos W."/>
            <person name="Pangilinan J."/>
            <person name="LaButti K."/>
            <person name="Riley R."/>
            <person name="Lipzen A."/>
            <person name="Clum A."/>
            <person name="Drula E."/>
            <person name="Henrissat B."/>
            <person name="Kohler A."/>
            <person name="Grigoriev I.V."/>
            <person name="Martin F.M."/>
            <person name="Hacquard S."/>
        </authorList>
    </citation>
    <scope>NUCLEOTIDE SEQUENCE</scope>
    <source>
        <strain evidence="3">MPI-CAGE-AT-0023</strain>
    </source>
</reference>
<dbReference type="GO" id="GO:0051015">
    <property type="term" value="F:actin filament binding"/>
    <property type="evidence" value="ECO:0007669"/>
    <property type="project" value="TreeGrafter"/>
</dbReference>
<dbReference type="EMBL" id="JAGMUX010000025">
    <property type="protein sequence ID" value="KAH7227101.1"/>
    <property type="molecule type" value="Genomic_DNA"/>
</dbReference>
<dbReference type="PANTHER" id="PTHR10672">
    <property type="entry name" value="ADDUCIN"/>
    <property type="match status" value="1"/>
</dbReference>
<keyword evidence="4" id="KW-1185">Reference proteome</keyword>
<dbReference type="FunFam" id="3.40.225.10:FF:000009">
    <property type="entry name" value="Class II aldolase/adducin N-terminal"/>
    <property type="match status" value="1"/>
</dbReference>
<dbReference type="AlphaFoldDB" id="A0A9P9FZQ8"/>
<dbReference type="Proteomes" id="UP000720189">
    <property type="component" value="Unassembled WGS sequence"/>
</dbReference>
<gene>
    <name evidence="3" type="ORF">BKA55DRAFT_599130</name>
</gene>
<evidence type="ECO:0000259" key="2">
    <source>
        <dbReference type="SMART" id="SM01007"/>
    </source>
</evidence>
<dbReference type="InterPro" id="IPR001303">
    <property type="entry name" value="Aldolase_II/adducin_N"/>
</dbReference>
<accession>A0A9P9FZQ8</accession>
<evidence type="ECO:0000313" key="3">
    <source>
        <dbReference type="EMBL" id="KAH7227101.1"/>
    </source>
</evidence>
<organism evidence="3 4">
    <name type="scientific">Fusarium redolens</name>
    <dbReference type="NCBI Taxonomy" id="48865"/>
    <lineage>
        <taxon>Eukaryota</taxon>
        <taxon>Fungi</taxon>
        <taxon>Dikarya</taxon>
        <taxon>Ascomycota</taxon>
        <taxon>Pezizomycotina</taxon>
        <taxon>Sordariomycetes</taxon>
        <taxon>Hypocreomycetidae</taxon>
        <taxon>Hypocreales</taxon>
        <taxon>Nectriaceae</taxon>
        <taxon>Fusarium</taxon>
        <taxon>Fusarium redolens species complex</taxon>
    </lineage>
</organism>
<dbReference type="Gene3D" id="3.40.225.10">
    <property type="entry name" value="Class II aldolase/adducin N-terminal domain"/>
    <property type="match status" value="1"/>
</dbReference>
<dbReference type="GO" id="GO:0005856">
    <property type="term" value="C:cytoskeleton"/>
    <property type="evidence" value="ECO:0007669"/>
    <property type="project" value="TreeGrafter"/>
</dbReference>
<dbReference type="InterPro" id="IPR051017">
    <property type="entry name" value="Aldolase-II_Adducin_sf"/>
</dbReference>
<dbReference type="NCBIfam" id="NF004855">
    <property type="entry name" value="PRK06208.1"/>
    <property type="match status" value="1"/>
</dbReference>
<dbReference type="GeneID" id="70226306"/>
<dbReference type="SUPFAM" id="SSF53639">
    <property type="entry name" value="AraD/HMP-PK domain-like"/>
    <property type="match status" value="1"/>
</dbReference>
<protein>
    <submittedName>
        <fullName evidence="3">Class II aldolase/adducin domain protein</fullName>
    </submittedName>
</protein>
<dbReference type="InterPro" id="IPR036409">
    <property type="entry name" value="Aldolase_II/adducin_N_sf"/>
</dbReference>
<comment type="caution">
    <text evidence="3">The sequence shown here is derived from an EMBL/GenBank/DDBJ whole genome shotgun (WGS) entry which is preliminary data.</text>
</comment>
<sequence>MPPKHRSGDQDLAFQPDDQIHPPRFDDRHEERAYLKHRLTLTFRIFANHGFSEGLTGHITVRDPVEPETFWVNPRIRVDHDGKVVDGGRNRKLNQAAFAIHSEIHKARPDVICAAHSHSTYGRAFCATGRTLDMLSQDFCTFYQDHVLYTNFGGLVLSTDEGKAIAKALGDKKAALLGNNGLLTAGPSIEAAVAWFVLLDKLCEIQLVADASAAGTGKPLVHIGHEEAASSHYTIGRPEGGYFVEREFGESTFLGRGVEPL</sequence>
<proteinExistence type="predicted"/>
<name>A0A9P9FZQ8_FUSRE</name>
<dbReference type="PANTHER" id="PTHR10672:SF41">
    <property type="entry name" value="CLASS II ALDOLASE_ADDUCIN DOMAIN PROTEIN (AFU_ORTHOLOGUE AFUA_3G01330)"/>
    <property type="match status" value="1"/>
</dbReference>
<evidence type="ECO:0000313" key="4">
    <source>
        <dbReference type="Proteomes" id="UP000720189"/>
    </source>
</evidence>
<dbReference type="SMART" id="SM01007">
    <property type="entry name" value="Aldolase_II"/>
    <property type="match status" value="1"/>
</dbReference>
<dbReference type="RefSeq" id="XP_046042532.1">
    <property type="nucleotide sequence ID" value="XM_046196352.1"/>
</dbReference>
<feature type="domain" description="Class II aldolase/adducin N-terminal" evidence="2">
    <location>
        <begin position="37"/>
        <end position="207"/>
    </location>
</feature>
<dbReference type="Pfam" id="PF00596">
    <property type="entry name" value="Aldolase_II"/>
    <property type="match status" value="1"/>
</dbReference>
<evidence type="ECO:0000256" key="1">
    <source>
        <dbReference type="SAM" id="MobiDB-lite"/>
    </source>
</evidence>
<feature type="region of interest" description="Disordered" evidence="1">
    <location>
        <begin position="1"/>
        <end position="25"/>
    </location>
</feature>